<dbReference type="AlphaFoldDB" id="A0A1T5MJJ8"/>
<evidence type="ECO:0000256" key="1">
    <source>
        <dbReference type="ARBA" id="ARBA00010641"/>
    </source>
</evidence>
<dbReference type="PANTHER" id="PTHR43133">
    <property type="entry name" value="RNA POLYMERASE ECF-TYPE SIGMA FACTO"/>
    <property type="match status" value="1"/>
</dbReference>
<dbReference type="EMBL" id="FUZT01000017">
    <property type="protein sequence ID" value="SKC88243.1"/>
    <property type="molecule type" value="Genomic_DNA"/>
</dbReference>
<gene>
    <name evidence="7" type="ORF">SAMN02194393_04838</name>
</gene>
<dbReference type="InterPro" id="IPR036388">
    <property type="entry name" value="WH-like_DNA-bd_sf"/>
</dbReference>
<dbReference type="STRING" id="36842.SAMN02194393_04838"/>
<dbReference type="Pfam" id="PF08281">
    <property type="entry name" value="Sigma70_r4_2"/>
    <property type="match status" value="1"/>
</dbReference>
<dbReference type="GO" id="GO:0003677">
    <property type="term" value="F:DNA binding"/>
    <property type="evidence" value="ECO:0007669"/>
    <property type="project" value="InterPro"/>
</dbReference>
<keyword evidence="3" id="KW-0731">Sigma factor</keyword>
<dbReference type="InterPro" id="IPR014284">
    <property type="entry name" value="RNA_pol_sigma-70_dom"/>
</dbReference>
<dbReference type="InterPro" id="IPR007627">
    <property type="entry name" value="RNA_pol_sigma70_r2"/>
</dbReference>
<protein>
    <submittedName>
        <fullName evidence="7">RNA polymerase sigma-70 factor, ECF subfamily</fullName>
    </submittedName>
</protein>
<keyword evidence="4" id="KW-0804">Transcription</keyword>
<dbReference type="Gene3D" id="1.10.10.10">
    <property type="entry name" value="Winged helix-like DNA-binding domain superfamily/Winged helix DNA-binding domain"/>
    <property type="match status" value="1"/>
</dbReference>
<dbReference type="RefSeq" id="WP_079495379.1">
    <property type="nucleotide sequence ID" value="NZ_FUZT01000017.1"/>
</dbReference>
<sequence length="171" mass="20589">MKNESLENFLIDEMKIVFKYLIKIGVNKEDVEDIIQDTICKAIVNIDAIDEEKISSWLFKVSINSYYNLYNKRKRQRKKKEELRESDIVNLCNHLLTEEYVISKERKHYVHKVLSSINPSYRNLLILKYFMDLSYKEISKLIDISEGNVKTYLYRARKEFKKEWEALKYEG</sequence>
<dbReference type="InterPro" id="IPR013324">
    <property type="entry name" value="RNA_pol_sigma_r3/r4-like"/>
</dbReference>
<dbReference type="NCBIfam" id="TIGR02937">
    <property type="entry name" value="sigma70-ECF"/>
    <property type="match status" value="1"/>
</dbReference>
<dbReference type="GO" id="GO:0016987">
    <property type="term" value="F:sigma factor activity"/>
    <property type="evidence" value="ECO:0007669"/>
    <property type="project" value="UniProtKB-KW"/>
</dbReference>
<accession>A0A1T5MJJ8</accession>
<evidence type="ECO:0000256" key="2">
    <source>
        <dbReference type="ARBA" id="ARBA00023015"/>
    </source>
</evidence>
<keyword evidence="2" id="KW-0805">Transcription regulation</keyword>
<evidence type="ECO:0000259" key="5">
    <source>
        <dbReference type="Pfam" id="PF04542"/>
    </source>
</evidence>
<dbReference type="Proteomes" id="UP000190285">
    <property type="component" value="Unassembled WGS sequence"/>
</dbReference>
<proteinExistence type="inferred from homology"/>
<dbReference type="InterPro" id="IPR013249">
    <property type="entry name" value="RNA_pol_sigma70_r4_t2"/>
</dbReference>
<evidence type="ECO:0000313" key="7">
    <source>
        <dbReference type="EMBL" id="SKC88243.1"/>
    </source>
</evidence>
<evidence type="ECO:0000313" key="8">
    <source>
        <dbReference type="Proteomes" id="UP000190285"/>
    </source>
</evidence>
<dbReference type="GO" id="GO:0006352">
    <property type="term" value="P:DNA-templated transcription initiation"/>
    <property type="evidence" value="ECO:0007669"/>
    <property type="project" value="InterPro"/>
</dbReference>
<dbReference type="OrthoDB" id="9784984at2"/>
<dbReference type="Pfam" id="PF04542">
    <property type="entry name" value="Sigma70_r2"/>
    <property type="match status" value="1"/>
</dbReference>
<dbReference type="Gene3D" id="1.10.1740.10">
    <property type="match status" value="1"/>
</dbReference>
<feature type="domain" description="RNA polymerase sigma-70 region 2" evidence="5">
    <location>
        <begin position="16"/>
        <end position="75"/>
    </location>
</feature>
<feature type="domain" description="RNA polymerase sigma factor 70 region 4 type 2" evidence="6">
    <location>
        <begin position="109"/>
        <end position="159"/>
    </location>
</feature>
<reference evidence="7 8" key="1">
    <citation type="submission" date="2017-02" db="EMBL/GenBank/DDBJ databases">
        <authorList>
            <person name="Peterson S.W."/>
        </authorList>
    </citation>
    <scope>NUCLEOTIDE SEQUENCE [LARGE SCALE GENOMIC DNA]</scope>
    <source>
        <strain evidence="7 8">M1</strain>
    </source>
</reference>
<dbReference type="CDD" id="cd06171">
    <property type="entry name" value="Sigma70_r4"/>
    <property type="match status" value="1"/>
</dbReference>
<evidence type="ECO:0000256" key="4">
    <source>
        <dbReference type="ARBA" id="ARBA00023163"/>
    </source>
</evidence>
<organism evidence="7 8">
    <name type="scientific">Maledivibacter halophilus</name>
    <dbReference type="NCBI Taxonomy" id="36842"/>
    <lineage>
        <taxon>Bacteria</taxon>
        <taxon>Bacillati</taxon>
        <taxon>Bacillota</taxon>
        <taxon>Clostridia</taxon>
        <taxon>Peptostreptococcales</taxon>
        <taxon>Caminicellaceae</taxon>
        <taxon>Maledivibacter</taxon>
    </lineage>
</organism>
<comment type="similarity">
    <text evidence="1">Belongs to the sigma-70 factor family. ECF subfamily.</text>
</comment>
<name>A0A1T5MJJ8_9FIRM</name>
<evidence type="ECO:0000259" key="6">
    <source>
        <dbReference type="Pfam" id="PF08281"/>
    </source>
</evidence>
<dbReference type="InterPro" id="IPR013325">
    <property type="entry name" value="RNA_pol_sigma_r2"/>
</dbReference>
<dbReference type="PANTHER" id="PTHR43133:SF60">
    <property type="entry name" value="RNA POLYMERASE SIGMA FACTOR SIGV"/>
    <property type="match status" value="1"/>
</dbReference>
<keyword evidence="8" id="KW-1185">Reference proteome</keyword>
<dbReference type="SUPFAM" id="SSF88659">
    <property type="entry name" value="Sigma3 and sigma4 domains of RNA polymerase sigma factors"/>
    <property type="match status" value="1"/>
</dbReference>
<dbReference type="SUPFAM" id="SSF88946">
    <property type="entry name" value="Sigma2 domain of RNA polymerase sigma factors"/>
    <property type="match status" value="1"/>
</dbReference>
<dbReference type="InterPro" id="IPR039425">
    <property type="entry name" value="RNA_pol_sigma-70-like"/>
</dbReference>
<evidence type="ECO:0000256" key="3">
    <source>
        <dbReference type="ARBA" id="ARBA00023082"/>
    </source>
</evidence>